<dbReference type="RefSeq" id="WP_164648220.1">
    <property type="nucleotide sequence ID" value="NZ_CP047475.1"/>
</dbReference>
<keyword evidence="2" id="KW-1185">Reference proteome</keyword>
<dbReference type="Proteomes" id="UP000464262">
    <property type="component" value="Chromosome 1"/>
</dbReference>
<accession>A0A7Z2T2S2</accession>
<reference evidence="1 2" key="1">
    <citation type="submission" date="2020-01" db="EMBL/GenBank/DDBJ databases">
        <title>Whole genome and functional gene identification of agarase of Vibrio HN897.</title>
        <authorList>
            <person name="Liu Y."/>
            <person name="Zhao Z."/>
        </authorList>
    </citation>
    <scope>NUCLEOTIDE SEQUENCE [LARGE SCALE GENOMIC DNA]</scope>
    <source>
        <strain evidence="1 2">HN897</strain>
    </source>
</reference>
<sequence>MIHFEIEHALEGKYLLLNLFCKQGYVCTIHFDRVLLMEGSDRAAVMLNGDIVTTVPKAVFDDYQQFRKQEDAPAMGADSFLKRLIELDARGAMVGGNHGER</sequence>
<proteinExistence type="predicted"/>
<name>A0A7Z2T2S2_9VIBR</name>
<dbReference type="AlphaFoldDB" id="A0A7Z2T2S2"/>
<dbReference type="EMBL" id="CP047475">
    <property type="protein sequence ID" value="QIA63324.1"/>
    <property type="molecule type" value="Genomic_DNA"/>
</dbReference>
<protein>
    <submittedName>
        <fullName evidence="1">Uncharacterized protein</fullName>
    </submittedName>
</protein>
<dbReference type="KEGG" id="vas:GT360_07240"/>
<gene>
    <name evidence="1" type="ORF">GT360_07240</name>
</gene>
<evidence type="ECO:0000313" key="2">
    <source>
        <dbReference type="Proteomes" id="UP000464262"/>
    </source>
</evidence>
<organism evidence="1 2">
    <name type="scientific">Vibrio astriarenae</name>
    <dbReference type="NCBI Taxonomy" id="1481923"/>
    <lineage>
        <taxon>Bacteria</taxon>
        <taxon>Pseudomonadati</taxon>
        <taxon>Pseudomonadota</taxon>
        <taxon>Gammaproteobacteria</taxon>
        <taxon>Vibrionales</taxon>
        <taxon>Vibrionaceae</taxon>
        <taxon>Vibrio</taxon>
    </lineage>
</organism>
<evidence type="ECO:0000313" key="1">
    <source>
        <dbReference type="EMBL" id="QIA63324.1"/>
    </source>
</evidence>